<reference evidence="1" key="1">
    <citation type="submission" date="2023-02" db="EMBL/GenBank/DDBJ databases">
        <title>Genome of toxic invasive species Heracleum sosnowskyi carries increased number of genes despite the absence of recent whole-genome duplications.</title>
        <authorList>
            <person name="Schelkunov M."/>
            <person name="Shtratnikova V."/>
            <person name="Makarenko M."/>
            <person name="Klepikova A."/>
            <person name="Omelchenko D."/>
            <person name="Novikova G."/>
            <person name="Obukhova E."/>
            <person name="Bogdanov V."/>
            <person name="Penin A."/>
            <person name="Logacheva M."/>
        </authorList>
    </citation>
    <scope>NUCLEOTIDE SEQUENCE</scope>
    <source>
        <strain evidence="1">Hsosn_3</strain>
        <tissue evidence="1">Leaf</tissue>
    </source>
</reference>
<accession>A0AAD8M5I9</accession>
<reference evidence="1" key="2">
    <citation type="submission" date="2023-05" db="EMBL/GenBank/DDBJ databases">
        <authorList>
            <person name="Schelkunov M.I."/>
        </authorList>
    </citation>
    <scope>NUCLEOTIDE SEQUENCE</scope>
    <source>
        <strain evidence="1">Hsosn_3</strain>
        <tissue evidence="1">Leaf</tissue>
    </source>
</reference>
<protein>
    <submittedName>
        <fullName evidence="1">Uncharacterized protein</fullName>
    </submittedName>
</protein>
<sequence>MLKIARLGFRSSMIRRASVSGGYSPLLPDKSSLISMIPSTVSTGFSPFPPAKSLSPAPISFIRRFATSVSGGFSLLPPDKSSPISIIASPVSSGFSPFPPAKSLSPAPIAFIRRYATSVSGGYSPLPPDKSLMIINSSTSPASLIPCQKNDNEILLEDSEQIIRHFSEDKNFESVTTSFDAPMRAFINGCRNVVGLDGCHLKGNRTSCAALKLYLELTRKKMEFFLKQMRQLQKFERPVLPVGYDHFTPLSATIPSEGYPILQLMMKVCPGDQLLNGKGLWTGYVVDNHVISIRRYKKNKQESTKARISAEKEVKNLSIKDRTLFETVWRDVHDNIHEEFWTRQAVIHSYFSFTDCIEDYIYKAGHLFLEFLGGGSHDIPTILKHLGYKPGRFYEAVEMMEEVSRRLGVVVYPIFKLEDQIPCLDYFAVATDLKGIPVTHPTACLLSGGMVLFPRL</sequence>
<dbReference type="Proteomes" id="UP001237642">
    <property type="component" value="Unassembled WGS sequence"/>
</dbReference>
<gene>
    <name evidence="1" type="ORF">POM88_046020</name>
</gene>
<evidence type="ECO:0000313" key="2">
    <source>
        <dbReference type="Proteomes" id="UP001237642"/>
    </source>
</evidence>
<comment type="caution">
    <text evidence="1">The sequence shown here is derived from an EMBL/GenBank/DDBJ whole genome shotgun (WGS) entry which is preliminary data.</text>
</comment>
<keyword evidence="2" id="KW-1185">Reference proteome</keyword>
<name>A0AAD8M5I9_9APIA</name>
<proteinExistence type="predicted"/>
<organism evidence="1 2">
    <name type="scientific">Heracleum sosnowskyi</name>
    <dbReference type="NCBI Taxonomy" id="360622"/>
    <lineage>
        <taxon>Eukaryota</taxon>
        <taxon>Viridiplantae</taxon>
        <taxon>Streptophyta</taxon>
        <taxon>Embryophyta</taxon>
        <taxon>Tracheophyta</taxon>
        <taxon>Spermatophyta</taxon>
        <taxon>Magnoliopsida</taxon>
        <taxon>eudicotyledons</taxon>
        <taxon>Gunneridae</taxon>
        <taxon>Pentapetalae</taxon>
        <taxon>asterids</taxon>
        <taxon>campanulids</taxon>
        <taxon>Apiales</taxon>
        <taxon>Apiaceae</taxon>
        <taxon>Apioideae</taxon>
        <taxon>apioid superclade</taxon>
        <taxon>Tordylieae</taxon>
        <taxon>Tordyliinae</taxon>
        <taxon>Heracleum</taxon>
    </lineage>
</organism>
<dbReference type="AlphaFoldDB" id="A0AAD8M5I9"/>
<evidence type="ECO:0000313" key="1">
    <source>
        <dbReference type="EMBL" id="KAK1361546.1"/>
    </source>
</evidence>
<dbReference type="EMBL" id="JAUIZM010000010">
    <property type="protein sequence ID" value="KAK1361546.1"/>
    <property type="molecule type" value="Genomic_DNA"/>
</dbReference>